<gene>
    <name evidence="6" type="ORF">CTheo_6112</name>
</gene>
<dbReference type="Pfam" id="PF03931">
    <property type="entry name" value="Skp1_POZ"/>
    <property type="match status" value="1"/>
</dbReference>
<dbReference type="PANTHER" id="PTHR20648">
    <property type="entry name" value="ELONGIN-C"/>
    <property type="match status" value="1"/>
</dbReference>
<sequence>MQSPDEIEWVRIKSDDGFSFLLDKRVVESSPTLKDMLDVDLGFSEARSKTCSLAFRAAVVEKVVEYLNFRYLYKNAKSHEIPEFNKRVPPEIALEL</sequence>
<name>A0A5N5QFQ7_9AGAM</name>
<dbReference type="InterPro" id="IPR039948">
    <property type="entry name" value="ELC1"/>
</dbReference>
<dbReference type="InterPro" id="IPR001232">
    <property type="entry name" value="SKP1-like"/>
</dbReference>
<dbReference type="OrthoDB" id="249087at2759"/>
<evidence type="ECO:0000313" key="7">
    <source>
        <dbReference type="Proteomes" id="UP000383932"/>
    </source>
</evidence>
<dbReference type="SMART" id="SM00512">
    <property type="entry name" value="Skp1"/>
    <property type="match status" value="1"/>
</dbReference>
<evidence type="ECO:0000256" key="3">
    <source>
        <dbReference type="ARBA" id="ARBA00021347"/>
    </source>
</evidence>
<dbReference type="AlphaFoldDB" id="A0A5N5QFQ7"/>
<dbReference type="InterPro" id="IPR011333">
    <property type="entry name" value="SKP1/BTB/POZ_sf"/>
</dbReference>
<evidence type="ECO:0000256" key="2">
    <source>
        <dbReference type="ARBA" id="ARBA00009993"/>
    </source>
</evidence>
<proteinExistence type="inferred from homology"/>
<accession>A0A5N5QFQ7</accession>
<dbReference type="FunFam" id="3.30.710.10:FF:000035">
    <property type="entry name" value="Elongin C transcription elongation factor"/>
    <property type="match status" value="1"/>
</dbReference>
<organism evidence="6 7">
    <name type="scientific">Ceratobasidium theobromae</name>
    <dbReference type="NCBI Taxonomy" id="1582974"/>
    <lineage>
        <taxon>Eukaryota</taxon>
        <taxon>Fungi</taxon>
        <taxon>Dikarya</taxon>
        <taxon>Basidiomycota</taxon>
        <taxon>Agaricomycotina</taxon>
        <taxon>Agaricomycetes</taxon>
        <taxon>Cantharellales</taxon>
        <taxon>Ceratobasidiaceae</taxon>
        <taxon>Ceratobasidium</taxon>
    </lineage>
</organism>
<dbReference type="GO" id="GO:0006511">
    <property type="term" value="P:ubiquitin-dependent protein catabolic process"/>
    <property type="evidence" value="ECO:0007669"/>
    <property type="project" value="InterPro"/>
</dbReference>
<evidence type="ECO:0000256" key="1">
    <source>
        <dbReference type="ARBA" id="ARBA00004123"/>
    </source>
</evidence>
<keyword evidence="7" id="KW-1185">Reference proteome</keyword>
<comment type="subcellular location">
    <subcellularLocation>
        <location evidence="1">Nucleus</location>
    </subcellularLocation>
</comment>
<keyword evidence="4" id="KW-0539">Nucleus</keyword>
<comment type="similarity">
    <text evidence="2">Belongs to the SKP1 family.</text>
</comment>
<dbReference type="EMBL" id="SSOP01000169">
    <property type="protein sequence ID" value="KAB5590449.1"/>
    <property type="molecule type" value="Genomic_DNA"/>
</dbReference>
<protein>
    <recommendedName>
        <fullName evidence="3">Elongin-C</fullName>
    </recommendedName>
</protein>
<evidence type="ECO:0000256" key="4">
    <source>
        <dbReference type="ARBA" id="ARBA00023242"/>
    </source>
</evidence>
<dbReference type="InterPro" id="IPR016073">
    <property type="entry name" value="Skp1_comp_POZ"/>
</dbReference>
<dbReference type="GO" id="GO:0005634">
    <property type="term" value="C:nucleus"/>
    <property type="evidence" value="ECO:0007669"/>
    <property type="project" value="UniProtKB-SubCell"/>
</dbReference>
<reference evidence="6 7" key="1">
    <citation type="journal article" date="2019" name="Fungal Biol. Biotechnol.">
        <title>Draft genome sequence of fastidious pathogen Ceratobasidium theobromae, which causes vascular-streak dieback in Theobroma cacao.</title>
        <authorList>
            <person name="Ali S.S."/>
            <person name="Asman A."/>
            <person name="Shao J."/>
            <person name="Firmansyah A.P."/>
            <person name="Susilo A.W."/>
            <person name="Rosmana A."/>
            <person name="McMahon P."/>
            <person name="Junaid M."/>
            <person name="Guest D."/>
            <person name="Kheng T.Y."/>
            <person name="Meinhardt L.W."/>
            <person name="Bailey B.A."/>
        </authorList>
    </citation>
    <scope>NUCLEOTIDE SEQUENCE [LARGE SCALE GENOMIC DNA]</scope>
    <source>
        <strain evidence="6 7">CT2</strain>
    </source>
</reference>
<dbReference type="Gene3D" id="3.30.710.10">
    <property type="entry name" value="Potassium Channel Kv1.1, Chain A"/>
    <property type="match status" value="1"/>
</dbReference>
<evidence type="ECO:0000313" key="6">
    <source>
        <dbReference type="EMBL" id="KAB5590449.1"/>
    </source>
</evidence>
<feature type="domain" description="SKP1 component POZ" evidence="5">
    <location>
        <begin position="10"/>
        <end position="69"/>
    </location>
</feature>
<dbReference type="Proteomes" id="UP000383932">
    <property type="component" value="Unassembled WGS sequence"/>
</dbReference>
<dbReference type="SUPFAM" id="SSF54695">
    <property type="entry name" value="POZ domain"/>
    <property type="match status" value="1"/>
</dbReference>
<evidence type="ECO:0000259" key="5">
    <source>
        <dbReference type="Pfam" id="PF03931"/>
    </source>
</evidence>
<comment type="caution">
    <text evidence="6">The sequence shown here is derived from an EMBL/GenBank/DDBJ whole genome shotgun (WGS) entry which is preliminary data.</text>
</comment>